<keyword evidence="6" id="KW-1185">Reference proteome</keyword>
<dbReference type="GO" id="GO:0003677">
    <property type="term" value="F:DNA binding"/>
    <property type="evidence" value="ECO:0007669"/>
    <property type="project" value="UniProtKB-KW"/>
</dbReference>
<keyword evidence="2" id="KW-0238">DNA-binding</keyword>
<reference evidence="5 6" key="1">
    <citation type="submission" date="2018-04" db="EMBL/GenBank/DDBJ databases">
        <title>Genomic Encyclopedia of Archaeal and Bacterial Type Strains, Phase II (KMG-II): from individual species to whole genera.</title>
        <authorList>
            <person name="Goeker M."/>
        </authorList>
    </citation>
    <scope>NUCLEOTIDE SEQUENCE [LARGE SCALE GENOMIC DNA]</scope>
    <source>
        <strain evidence="5 6">DSM 45787</strain>
    </source>
</reference>
<evidence type="ECO:0000256" key="1">
    <source>
        <dbReference type="ARBA" id="ARBA00023015"/>
    </source>
</evidence>
<evidence type="ECO:0000256" key="2">
    <source>
        <dbReference type="ARBA" id="ARBA00023125"/>
    </source>
</evidence>
<dbReference type="Pfam" id="PF00392">
    <property type="entry name" value="GntR"/>
    <property type="match status" value="1"/>
</dbReference>
<dbReference type="OrthoDB" id="114741at2"/>
<dbReference type="SMART" id="SM00345">
    <property type="entry name" value="HTH_GNTR"/>
    <property type="match status" value="1"/>
</dbReference>
<dbReference type="EMBL" id="QBKR01000002">
    <property type="protein sequence ID" value="PTX64603.1"/>
    <property type="molecule type" value="Genomic_DNA"/>
</dbReference>
<dbReference type="Pfam" id="PF07729">
    <property type="entry name" value="FCD"/>
    <property type="match status" value="1"/>
</dbReference>
<protein>
    <submittedName>
        <fullName evidence="5">GntR family transcriptional regulator</fullName>
    </submittedName>
</protein>
<dbReference type="GO" id="GO:0003700">
    <property type="term" value="F:DNA-binding transcription factor activity"/>
    <property type="evidence" value="ECO:0007669"/>
    <property type="project" value="InterPro"/>
</dbReference>
<dbReference type="AlphaFoldDB" id="A0A2T6C8H8"/>
<evidence type="ECO:0000259" key="4">
    <source>
        <dbReference type="PROSITE" id="PS50949"/>
    </source>
</evidence>
<dbReference type="InterPro" id="IPR036390">
    <property type="entry name" value="WH_DNA-bd_sf"/>
</dbReference>
<dbReference type="SUPFAM" id="SSF48008">
    <property type="entry name" value="GntR ligand-binding domain-like"/>
    <property type="match status" value="1"/>
</dbReference>
<evidence type="ECO:0000256" key="3">
    <source>
        <dbReference type="ARBA" id="ARBA00023163"/>
    </source>
</evidence>
<dbReference type="Gene3D" id="1.10.10.10">
    <property type="entry name" value="Winged helix-like DNA-binding domain superfamily/Winged helix DNA-binding domain"/>
    <property type="match status" value="1"/>
</dbReference>
<sequence>MEKKTSLNKQQYAYQILRSRILDGTYSPGYRLVINQIAKEMSLSAIPVREAIRQLEADGLIQYKPYSGAVVTPIDKNQYLETLSTLAVLEGYATALSSQCFPIDKIVELQKINERMKDSLEEFDFVRFGNLNSEFHDRICSRCNNQYLLENIRNTQNRLDSIRRMGSAFKPVRVKQSIEEHDELIRMLRESRPFGEIESFARGHKMNTVLSFQPQPEEEKTVRFFER</sequence>
<accession>A0A2T6C8H8</accession>
<dbReference type="PANTHER" id="PTHR43537">
    <property type="entry name" value="TRANSCRIPTIONAL REGULATOR, GNTR FAMILY"/>
    <property type="match status" value="1"/>
</dbReference>
<dbReference type="Proteomes" id="UP000244240">
    <property type="component" value="Unassembled WGS sequence"/>
</dbReference>
<dbReference type="PROSITE" id="PS50949">
    <property type="entry name" value="HTH_GNTR"/>
    <property type="match status" value="1"/>
</dbReference>
<dbReference type="InterPro" id="IPR036388">
    <property type="entry name" value="WH-like_DNA-bd_sf"/>
</dbReference>
<dbReference type="PANTHER" id="PTHR43537:SF5">
    <property type="entry name" value="UXU OPERON TRANSCRIPTIONAL REGULATOR"/>
    <property type="match status" value="1"/>
</dbReference>
<dbReference type="CDD" id="cd07377">
    <property type="entry name" value="WHTH_GntR"/>
    <property type="match status" value="1"/>
</dbReference>
<gene>
    <name evidence="5" type="ORF">C8P63_10297</name>
</gene>
<dbReference type="Gene3D" id="1.20.120.530">
    <property type="entry name" value="GntR ligand-binding domain-like"/>
    <property type="match status" value="1"/>
</dbReference>
<evidence type="ECO:0000313" key="5">
    <source>
        <dbReference type="EMBL" id="PTX64603.1"/>
    </source>
</evidence>
<keyword evidence="1" id="KW-0805">Transcription regulation</keyword>
<evidence type="ECO:0000313" key="6">
    <source>
        <dbReference type="Proteomes" id="UP000244240"/>
    </source>
</evidence>
<dbReference type="SUPFAM" id="SSF46785">
    <property type="entry name" value="Winged helix' DNA-binding domain"/>
    <property type="match status" value="1"/>
</dbReference>
<comment type="caution">
    <text evidence="5">The sequence shown here is derived from an EMBL/GenBank/DDBJ whole genome shotgun (WGS) entry which is preliminary data.</text>
</comment>
<proteinExistence type="predicted"/>
<organism evidence="5 6">
    <name type="scientific">Melghirimyces profundicolus</name>
    <dbReference type="NCBI Taxonomy" id="1242148"/>
    <lineage>
        <taxon>Bacteria</taxon>
        <taxon>Bacillati</taxon>
        <taxon>Bacillota</taxon>
        <taxon>Bacilli</taxon>
        <taxon>Bacillales</taxon>
        <taxon>Thermoactinomycetaceae</taxon>
        <taxon>Melghirimyces</taxon>
    </lineage>
</organism>
<dbReference type="InterPro" id="IPR008920">
    <property type="entry name" value="TF_FadR/GntR_C"/>
</dbReference>
<keyword evidence="3" id="KW-0804">Transcription</keyword>
<dbReference type="InterPro" id="IPR000524">
    <property type="entry name" value="Tscrpt_reg_HTH_GntR"/>
</dbReference>
<dbReference type="RefSeq" id="WP_108021666.1">
    <property type="nucleotide sequence ID" value="NZ_QBKR01000002.1"/>
</dbReference>
<feature type="domain" description="HTH gntR-type" evidence="4">
    <location>
        <begin position="7"/>
        <end position="74"/>
    </location>
</feature>
<dbReference type="InterPro" id="IPR011711">
    <property type="entry name" value="GntR_C"/>
</dbReference>
<name>A0A2T6C8H8_9BACL</name>